<evidence type="ECO:0000313" key="2">
    <source>
        <dbReference type="Proteomes" id="UP000288805"/>
    </source>
</evidence>
<accession>A0A438GQ89</accession>
<protein>
    <submittedName>
        <fullName evidence="1">Uncharacterized protein</fullName>
    </submittedName>
</protein>
<dbReference type="Proteomes" id="UP000288805">
    <property type="component" value="Unassembled WGS sequence"/>
</dbReference>
<reference evidence="1 2" key="1">
    <citation type="journal article" date="2018" name="PLoS Genet.">
        <title>Population sequencing reveals clonal diversity and ancestral inbreeding in the grapevine cultivar Chardonnay.</title>
        <authorList>
            <person name="Roach M.J."/>
            <person name="Johnson D.L."/>
            <person name="Bohlmann J."/>
            <person name="van Vuuren H.J."/>
            <person name="Jones S.J."/>
            <person name="Pretorius I.S."/>
            <person name="Schmidt S.A."/>
            <person name="Borneman A.R."/>
        </authorList>
    </citation>
    <scope>NUCLEOTIDE SEQUENCE [LARGE SCALE GENOMIC DNA]</scope>
    <source>
        <strain evidence="2">cv. Chardonnay</strain>
        <tissue evidence="1">Leaf</tissue>
    </source>
</reference>
<gene>
    <name evidence="1" type="ORF">CK203_056821</name>
</gene>
<dbReference type="EMBL" id="QGNW01000371">
    <property type="protein sequence ID" value="RVW74357.1"/>
    <property type="molecule type" value="Genomic_DNA"/>
</dbReference>
<comment type="caution">
    <text evidence="1">The sequence shown here is derived from an EMBL/GenBank/DDBJ whole genome shotgun (WGS) entry which is preliminary data.</text>
</comment>
<proteinExistence type="predicted"/>
<organism evidence="1 2">
    <name type="scientific">Vitis vinifera</name>
    <name type="common">Grape</name>
    <dbReference type="NCBI Taxonomy" id="29760"/>
    <lineage>
        <taxon>Eukaryota</taxon>
        <taxon>Viridiplantae</taxon>
        <taxon>Streptophyta</taxon>
        <taxon>Embryophyta</taxon>
        <taxon>Tracheophyta</taxon>
        <taxon>Spermatophyta</taxon>
        <taxon>Magnoliopsida</taxon>
        <taxon>eudicotyledons</taxon>
        <taxon>Gunneridae</taxon>
        <taxon>Pentapetalae</taxon>
        <taxon>rosids</taxon>
        <taxon>Vitales</taxon>
        <taxon>Vitaceae</taxon>
        <taxon>Viteae</taxon>
        <taxon>Vitis</taxon>
    </lineage>
</organism>
<evidence type="ECO:0000313" key="1">
    <source>
        <dbReference type="EMBL" id="RVW74357.1"/>
    </source>
</evidence>
<name>A0A438GQ89_VITVI</name>
<dbReference type="AlphaFoldDB" id="A0A438GQ89"/>
<sequence length="141" mass="15993">MEAMEGVMKDQKPMREGGTWLLVQRRLKGMCSTKGGELGVQGEVHKEVKSNRGGPKFVVMFGNEVEATHKGDSERWSVLGIDMINSMRFRGSRIFILTAKLKAFKMDLKSWNQEVFGSVLVKKLEAFNKIGFRMPRRGKVL</sequence>